<feature type="transmembrane region" description="Helical" evidence="1">
    <location>
        <begin position="106"/>
        <end position="126"/>
    </location>
</feature>
<dbReference type="RefSeq" id="WP_135245767.1">
    <property type="nucleotide sequence ID" value="NZ_SIHO01000002.1"/>
</dbReference>
<name>A0A4Y9EM85_9SPHN</name>
<keyword evidence="3" id="KW-1185">Reference proteome</keyword>
<proteinExistence type="predicted"/>
<keyword evidence="1" id="KW-1133">Transmembrane helix</keyword>
<dbReference type="EMBL" id="SIHO01000002">
    <property type="protein sequence ID" value="TFU03175.1"/>
    <property type="molecule type" value="Genomic_DNA"/>
</dbReference>
<evidence type="ECO:0000313" key="3">
    <source>
        <dbReference type="Proteomes" id="UP000297737"/>
    </source>
</evidence>
<dbReference type="OrthoDB" id="9815686at2"/>
<comment type="caution">
    <text evidence="2">The sequence shown here is derived from an EMBL/GenBank/DDBJ whole genome shotgun (WGS) entry which is preliminary data.</text>
</comment>
<feature type="transmembrane region" description="Helical" evidence="1">
    <location>
        <begin position="81"/>
        <end position="100"/>
    </location>
</feature>
<dbReference type="Proteomes" id="UP000297737">
    <property type="component" value="Unassembled WGS sequence"/>
</dbReference>
<gene>
    <name evidence="2" type="ORF">EUV02_08245</name>
</gene>
<protein>
    <recommendedName>
        <fullName evidence="4">DUF2306 domain-containing protein</fullName>
    </recommendedName>
</protein>
<evidence type="ECO:0000313" key="2">
    <source>
        <dbReference type="EMBL" id="TFU03175.1"/>
    </source>
</evidence>
<feature type="transmembrane region" description="Helical" evidence="1">
    <location>
        <begin position="21"/>
        <end position="39"/>
    </location>
</feature>
<evidence type="ECO:0008006" key="4">
    <source>
        <dbReference type="Google" id="ProtNLM"/>
    </source>
</evidence>
<keyword evidence="1" id="KW-0472">Membrane</keyword>
<sequence>MASVAPPVRPSLLDRLLPDRLLGALAWALLAVVIVAVARGHADWAKVPRTIWFHLATTAVVLVLTPVMLTRRKGDRRHRQLGWIWAGAMWATALFSLTIPPAGGRLVSPIALLSVFVLVMVPRLILQARAHNVVGHRATVRGLVIGALLIAGFFTFPFNRLLGQWLFG</sequence>
<dbReference type="AlphaFoldDB" id="A0A4Y9EM85"/>
<evidence type="ECO:0000256" key="1">
    <source>
        <dbReference type="SAM" id="Phobius"/>
    </source>
</evidence>
<keyword evidence="1" id="KW-0812">Transmembrane</keyword>
<feature type="transmembrane region" description="Helical" evidence="1">
    <location>
        <begin position="138"/>
        <end position="158"/>
    </location>
</feature>
<organism evidence="2 3">
    <name type="scientific">Glacieibacterium arshaanense</name>
    <dbReference type="NCBI Taxonomy" id="2511025"/>
    <lineage>
        <taxon>Bacteria</taxon>
        <taxon>Pseudomonadati</taxon>
        <taxon>Pseudomonadota</taxon>
        <taxon>Alphaproteobacteria</taxon>
        <taxon>Sphingomonadales</taxon>
        <taxon>Sphingosinicellaceae</taxon>
        <taxon>Glacieibacterium</taxon>
    </lineage>
</organism>
<reference evidence="2 3" key="1">
    <citation type="submission" date="2019-02" db="EMBL/GenBank/DDBJ databases">
        <title>Polymorphobacter sp. isolated from the lake at the Tibet of China.</title>
        <authorList>
            <person name="Li A."/>
        </authorList>
    </citation>
    <scope>NUCLEOTIDE SEQUENCE [LARGE SCALE GENOMIC DNA]</scope>
    <source>
        <strain evidence="2 3">DJ1R-1</strain>
    </source>
</reference>
<feature type="transmembrane region" description="Helical" evidence="1">
    <location>
        <begin position="51"/>
        <end position="69"/>
    </location>
</feature>
<accession>A0A4Y9EM85</accession>